<reference evidence="1" key="1">
    <citation type="submission" date="2021-06" db="EMBL/GenBank/DDBJ databases">
        <authorList>
            <person name="Kallberg Y."/>
            <person name="Tangrot J."/>
            <person name="Rosling A."/>
        </authorList>
    </citation>
    <scope>NUCLEOTIDE SEQUENCE</scope>
    <source>
        <strain evidence="1">28 12/20/2015</strain>
    </source>
</reference>
<accession>A0ACA9RIS2</accession>
<feature type="non-terminal residue" evidence="1">
    <location>
        <position position="63"/>
    </location>
</feature>
<keyword evidence="2" id="KW-1185">Reference proteome</keyword>
<feature type="non-terminal residue" evidence="1">
    <location>
        <position position="1"/>
    </location>
</feature>
<dbReference type="Proteomes" id="UP000789366">
    <property type="component" value="Unassembled WGS sequence"/>
</dbReference>
<evidence type="ECO:0000313" key="1">
    <source>
        <dbReference type="EMBL" id="CAG8795730.1"/>
    </source>
</evidence>
<sequence length="63" mass="7047">LDNAQESLNGRVIIVDFTFGHNLFRITNVYAPPNPGDFNVNLDPISNRISQSPQHNDPSREAL</sequence>
<dbReference type="EMBL" id="CAJVPW010073915">
    <property type="protein sequence ID" value="CAG8795730.1"/>
    <property type="molecule type" value="Genomic_DNA"/>
</dbReference>
<organism evidence="1 2">
    <name type="scientific">Cetraspora pellucida</name>
    <dbReference type="NCBI Taxonomy" id="1433469"/>
    <lineage>
        <taxon>Eukaryota</taxon>
        <taxon>Fungi</taxon>
        <taxon>Fungi incertae sedis</taxon>
        <taxon>Mucoromycota</taxon>
        <taxon>Glomeromycotina</taxon>
        <taxon>Glomeromycetes</taxon>
        <taxon>Diversisporales</taxon>
        <taxon>Gigasporaceae</taxon>
        <taxon>Cetraspora</taxon>
    </lineage>
</organism>
<protein>
    <submittedName>
        <fullName evidence="1">13927_t:CDS:1</fullName>
    </submittedName>
</protein>
<proteinExistence type="predicted"/>
<evidence type="ECO:0000313" key="2">
    <source>
        <dbReference type="Proteomes" id="UP000789366"/>
    </source>
</evidence>
<name>A0ACA9RIS2_9GLOM</name>
<comment type="caution">
    <text evidence="1">The sequence shown here is derived from an EMBL/GenBank/DDBJ whole genome shotgun (WGS) entry which is preliminary data.</text>
</comment>
<gene>
    <name evidence="1" type="ORF">SPELUC_LOCUS17609</name>
</gene>